<dbReference type="EMBL" id="VHLG01000012">
    <property type="protein sequence ID" value="TPW28621.1"/>
    <property type="molecule type" value="Genomic_DNA"/>
</dbReference>
<dbReference type="OrthoDB" id="8410049at2"/>
<proteinExistence type="predicted"/>
<feature type="non-terminal residue" evidence="1">
    <location>
        <position position="376"/>
    </location>
</feature>
<keyword evidence="2" id="KW-1185">Reference proteome</keyword>
<sequence length="376" mass="39399">MGDTAEIISDPSGWFSVNGMDILAAPDAVAGSYPIGYRVLRSGKEIFTGAKTVTITEDPYGVELDGGGRIWPGVLANINAALYRQTALAAGSIPAANDNDIWFPAPEVDLAEILPLERLGVSTYTGADGLIHAAAVDTARLDWQNGKRQLVIEGESTNVITRSSPTALLPWNDGAVSNGITVTVVGYGMLGDMPYVDYALTGTATANQCGAFAQTGLSNAAAVAGETWTASIYTQLISGEWPAGIILGSGVYEQQDNTYLTGTGPGEVPVASLTRLSRTRTLTEAATNLVRSAIQVANMTAGVTTFNGQVVRLAGWSLEKKPGPTSLIQTLSDAAVTRAEDDCRLSDKAVAILNRDQWTMLLDCIAANVNDGEPSV</sequence>
<comment type="caution">
    <text evidence="1">The sequence shown here is derived from an EMBL/GenBank/DDBJ whole genome shotgun (WGS) entry which is preliminary data.</text>
</comment>
<evidence type="ECO:0000313" key="2">
    <source>
        <dbReference type="Proteomes" id="UP000318801"/>
    </source>
</evidence>
<dbReference type="AlphaFoldDB" id="A0A506U690"/>
<reference evidence="1 2" key="1">
    <citation type="submission" date="2019-06" db="EMBL/GenBank/DDBJ databases">
        <authorList>
            <person name="Li M."/>
        </authorList>
    </citation>
    <scope>NUCLEOTIDE SEQUENCE [LARGE SCALE GENOMIC DNA]</scope>
    <source>
        <strain evidence="1 2">BGMRC2036</strain>
    </source>
</reference>
<name>A0A506U690_9HYPH</name>
<evidence type="ECO:0000313" key="1">
    <source>
        <dbReference type="EMBL" id="TPW28621.1"/>
    </source>
</evidence>
<dbReference type="Proteomes" id="UP000318801">
    <property type="component" value="Unassembled WGS sequence"/>
</dbReference>
<dbReference type="RefSeq" id="WP_141150339.1">
    <property type="nucleotide sequence ID" value="NZ_VHLG01000012.1"/>
</dbReference>
<organism evidence="1 2">
    <name type="scientific">Martelella alba</name>
    <dbReference type="NCBI Taxonomy" id="2590451"/>
    <lineage>
        <taxon>Bacteria</taxon>
        <taxon>Pseudomonadati</taxon>
        <taxon>Pseudomonadota</taxon>
        <taxon>Alphaproteobacteria</taxon>
        <taxon>Hyphomicrobiales</taxon>
        <taxon>Aurantimonadaceae</taxon>
        <taxon>Martelella</taxon>
    </lineage>
</organism>
<protein>
    <submittedName>
        <fullName evidence="1">Uncharacterized protein</fullName>
    </submittedName>
</protein>
<gene>
    <name evidence="1" type="ORF">FJU08_17615</name>
</gene>
<accession>A0A506U690</accession>